<keyword evidence="2" id="KW-1185">Reference proteome</keyword>
<evidence type="ECO:0008006" key="3">
    <source>
        <dbReference type="Google" id="ProtNLM"/>
    </source>
</evidence>
<dbReference type="EMBL" id="SDMP01000018">
    <property type="protein sequence ID" value="RYQ95010.1"/>
    <property type="molecule type" value="Genomic_DNA"/>
</dbReference>
<sequence length="144" mass="16507">MMKAGWGLIESKDSLWARVLRAKYKCGNDIIPQVERRRSDSNLWKGICLAWEDVEKNMVWRVGDGSQIKFWTHNWIPNIGRLSQQTLQVNWNHTLRVANLVADILAKKGQSMSLDLHILEDSILDIFNALSSDCMGSLRLRGTL</sequence>
<evidence type="ECO:0000313" key="1">
    <source>
        <dbReference type="EMBL" id="RYQ95010.1"/>
    </source>
</evidence>
<comment type="caution">
    <text evidence="1">The sequence shown here is derived from an EMBL/GenBank/DDBJ whole genome shotgun (WGS) entry which is preliminary data.</text>
</comment>
<protein>
    <recommendedName>
        <fullName evidence="3">RNase H type-1 domain-containing protein</fullName>
    </recommendedName>
</protein>
<dbReference type="AlphaFoldDB" id="A0A444XZD3"/>
<dbReference type="Proteomes" id="UP000289738">
    <property type="component" value="Chromosome B08"/>
</dbReference>
<name>A0A444XZD3_ARAHY</name>
<gene>
    <name evidence="1" type="ORF">Ahy_B08g089987</name>
</gene>
<proteinExistence type="predicted"/>
<accession>A0A444XZD3</accession>
<reference evidence="1 2" key="1">
    <citation type="submission" date="2019-01" db="EMBL/GenBank/DDBJ databases">
        <title>Sequencing of cultivated peanut Arachis hypogaea provides insights into genome evolution and oil improvement.</title>
        <authorList>
            <person name="Chen X."/>
        </authorList>
    </citation>
    <scope>NUCLEOTIDE SEQUENCE [LARGE SCALE GENOMIC DNA]</scope>
    <source>
        <strain evidence="2">cv. Fuhuasheng</strain>
        <tissue evidence="1">Leaves</tissue>
    </source>
</reference>
<organism evidence="1 2">
    <name type="scientific">Arachis hypogaea</name>
    <name type="common">Peanut</name>
    <dbReference type="NCBI Taxonomy" id="3818"/>
    <lineage>
        <taxon>Eukaryota</taxon>
        <taxon>Viridiplantae</taxon>
        <taxon>Streptophyta</taxon>
        <taxon>Embryophyta</taxon>
        <taxon>Tracheophyta</taxon>
        <taxon>Spermatophyta</taxon>
        <taxon>Magnoliopsida</taxon>
        <taxon>eudicotyledons</taxon>
        <taxon>Gunneridae</taxon>
        <taxon>Pentapetalae</taxon>
        <taxon>rosids</taxon>
        <taxon>fabids</taxon>
        <taxon>Fabales</taxon>
        <taxon>Fabaceae</taxon>
        <taxon>Papilionoideae</taxon>
        <taxon>50 kb inversion clade</taxon>
        <taxon>dalbergioids sensu lato</taxon>
        <taxon>Dalbergieae</taxon>
        <taxon>Pterocarpus clade</taxon>
        <taxon>Arachis</taxon>
    </lineage>
</organism>
<evidence type="ECO:0000313" key="2">
    <source>
        <dbReference type="Proteomes" id="UP000289738"/>
    </source>
</evidence>